<dbReference type="Pfam" id="PF00505">
    <property type="entry name" value="HMG_box"/>
    <property type="match status" value="1"/>
</dbReference>
<dbReference type="InterPro" id="IPR036910">
    <property type="entry name" value="HMG_box_dom_sf"/>
</dbReference>
<feature type="domain" description="HMG box" evidence="6">
    <location>
        <begin position="186"/>
        <end position="249"/>
    </location>
</feature>
<proteinExistence type="predicted"/>
<dbReference type="Gene3D" id="1.10.30.10">
    <property type="entry name" value="High mobility group box domain"/>
    <property type="match status" value="3"/>
</dbReference>
<dbReference type="eggNOG" id="KOG0381">
    <property type="taxonomic scope" value="Eukaryota"/>
</dbReference>
<dbReference type="AlphaFoldDB" id="G3NVC0"/>
<keyword evidence="5" id="KW-0175">Coiled coil</keyword>
<keyword evidence="3 4" id="KW-0539">Nucleus</keyword>
<organism evidence="7 8">
    <name type="scientific">Gasterosteus aculeatus aculeatus</name>
    <name type="common">three-spined stickleback</name>
    <dbReference type="NCBI Taxonomy" id="481459"/>
    <lineage>
        <taxon>Eukaryota</taxon>
        <taxon>Metazoa</taxon>
        <taxon>Chordata</taxon>
        <taxon>Craniata</taxon>
        <taxon>Vertebrata</taxon>
        <taxon>Euteleostomi</taxon>
        <taxon>Actinopterygii</taxon>
        <taxon>Neopterygii</taxon>
        <taxon>Teleostei</taxon>
        <taxon>Neoteleostei</taxon>
        <taxon>Acanthomorphata</taxon>
        <taxon>Eupercaria</taxon>
        <taxon>Perciformes</taxon>
        <taxon>Cottioidei</taxon>
        <taxon>Gasterosteales</taxon>
        <taxon>Gasterosteidae</taxon>
        <taxon>Gasterosteus</taxon>
    </lineage>
</organism>
<keyword evidence="8" id="KW-1185">Reference proteome</keyword>
<evidence type="ECO:0000256" key="1">
    <source>
        <dbReference type="ARBA" id="ARBA00004123"/>
    </source>
</evidence>
<dbReference type="SUPFAM" id="SSF47095">
    <property type="entry name" value="HMG-box"/>
    <property type="match status" value="3"/>
</dbReference>
<dbReference type="PROSITE" id="PS50118">
    <property type="entry name" value="HMG_BOX_2"/>
    <property type="match status" value="2"/>
</dbReference>
<evidence type="ECO:0000313" key="8">
    <source>
        <dbReference type="Proteomes" id="UP000007635"/>
    </source>
</evidence>
<feature type="DNA-binding region" description="HMG box" evidence="4">
    <location>
        <begin position="186"/>
        <end position="249"/>
    </location>
</feature>
<dbReference type="Bgee" id="ENSGACG00000007007">
    <property type="expression patterns" value="Expressed in embryo and 13 other cell types or tissues"/>
</dbReference>
<reference evidence="7" key="2">
    <citation type="submission" date="2025-08" db="UniProtKB">
        <authorList>
            <consortium name="Ensembl"/>
        </authorList>
    </citation>
    <scope>IDENTIFICATION</scope>
</reference>
<evidence type="ECO:0000313" key="7">
    <source>
        <dbReference type="Ensembl" id="ENSGACP00000009289.2"/>
    </source>
</evidence>
<name>G3NVC0_GASAC</name>
<dbReference type="OMA" id="FHQDSWS"/>
<dbReference type="InterPro" id="IPR009071">
    <property type="entry name" value="HMG_box_dom"/>
</dbReference>
<dbReference type="PANTHER" id="PTHR46318:SF2">
    <property type="entry name" value="NUCLEOLAR TRANSCRIPTION FACTOR 1"/>
    <property type="match status" value="1"/>
</dbReference>
<keyword evidence="2 4" id="KW-0238">DNA-binding</keyword>
<evidence type="ECO:0000256" key="5">
    <source>
        <dbReference type="SAM" id="Coils"/>
    </source>
</evidence>
<evidence type="ECO:0000256" key="3">
    <source>
        <dbReference type="ARBA" id="ARBA00023242"/>
    </source>
</evidence>
<dbReference type="STRING" id="69293.ENSGACP00000009289"/>
<evidence type="ECO:0000256" key="4">
    <source>
        <dbReference type="PROSITE-ProRule" id="PRU00267"/>
    </source>
</evidence>
<feature type="coiled-coil region" evidence="5">
    <location>
        <begin position="231"/>
        <end position="258"/>
    </location>
</feature>
<dbReference type="Ensembl" id="ENSGACT00000009309.2">
    <property type="protein sequence ID" value="ENSGACP00000009289.2"/>
    <property type="gene ID" value="ENSGACG00000007007.2"/>
</dbReference>
<sequence length="434" mass="51249">MDESGSEGAEWTQEHFLLLFARIKSSIQDPDRTLAYSQSLKNMDWKEVAFSPFSAEACQQKWTDVMHKLSKTRTLTELVNVAEDIVSNPAKNYKAHPEHPKRPPPPNAFFIKEHSTAYQMKHPNLSRQMVLKKLVRKYNKLPAEEKNKYLDKHKQASMEYKEAMQMFSKRYKPSQKTTETPEGVSPKPVLSGYHLFCQEQCSSTSTVRGDSFAQSAKRWQTMSDKQKEVYNQRHEELLSQYLDEMNQYSQKFSKVKQREFLKEYRIAKTMTDQKRKNKFPGEPEMPNRFGRTIFYKQQMLLLCKKVPNSRERLSTVNKLWKSLQPEEKQRYKMQASEEVVRYSMELQNWFETLPEEQQVIFWTKNPMKVKYLKCEEQLTYRPSDSEDELTQDSTDGELEEFCKGNARWHLETRVAIDCYCLNSAAKMDAYRNGL</sequence>
<feature type="domain" description="HMG box" evidence="6">
    <location>
        <begin position="100"/>
        <end position="168"/>
    </location>
</feature>
<dbReference type="PANTHER" id="PTHR46318">
    <property type="entry name" value="UPSTREAM BINDING TRANSCRIPTION FACTOR"/>
    <property type="match status" value="1"/>
</dbReference>
<dbReference type="GeneTree" id="ENSGT00940000169450"/>
<dbReference type="SMART" id="SM00398">
    <property type="entry name" value="HMG"/>
    <property type="match status" value="3"/>
</dbReference>
<dbReference type="GO" id="GO:0003677">
    <property type="term" value="F:DNA binding"/>
    <property type="evidence" value="ECO:0007669"/>
    <property type="project" value="UniProtKB-UniRule"/>
</dbReference>
<reference evidence="7 8" key="1">
    <citation type="journal article" date="2021" name="G3 (Bethesda)">
        <title>Improved contiguity of the threespine stickleback genome using long-read sequencing.</title>
        <authorList>
            <person name="Nath S."/>
            <person name="Shaw D.E."/>
            <person name="White M.A."/>
        </authorList>
    </citation>
    <scope>NUCLEOTIDE SEQUENCE [LARGE SCALE GENOMIC DNA]</scope>
    <source>
        <strain evidence="7 8">Lake Benthic</strain>
    </source>
</reference>
<reference evidence="7" key="3">
    <citation type="submission" date="2025-09" db="UniProtKB">
        <authorList>
            <consortium name="Ensembl"/>
        </authorList>
    </citation>
    <scope>IDENTIFICATION</scope>
</reference>
<feature type="DNA-binding region" description="HMG box" evidence="4">
    <location>
        <begin position="100"/>
        <end position="168"/>
    </location>
</feature>
<dbReference type="Proteomes" id="UP000007635">
    <property type="component" value="Chromosome V"/>
</dbReference>
<evidence type="ECO:0000259" key="6">
    <source>
        <dbReference type="PROSITE" id="PS50118"/>
    </source>
</evidence>
<evidence type="ECO:0000256" key="2">
    <source>
        <dbReference type="ARBA" id="ARBA00023125"/>
    </source>
</evidence>
<protein>
    <recommendedName>
        <fullName evidence="6">HMG box domain-containing protein</fullName>
    </recommendedName>
</protein>
<comment type="subcellular location">
    <subcellularLocation>
        <location evidence="1">Nucleus</location>
    </subcellularLocation>
</comment>
<dbReference type="InParanoid" id="G3NVC0"/>
<accession>G3NVC0</accession>
<dbReference type="InterPro" id="IPR051762">
    <property type="entry name" value="UBF1"/>
</dbReference>
<dbReference type="GO" id="GO:0005634">
    <property type="term" value="C:nucleus"/>
    <property type="evidence" value="ECO:0007669"/>
    <property type="project" value="UniProtKB-SubCell"/>
</dbReference>